<feature type="compositionally biased region" description="Low complexity" evidence="1">
    <location>
        <begin position="177"/>
        <end position="195"/>
    </location>
</feature>
<evidence type="ECO:0000256" key="1">
    <source>
        <dbReference type="SAM" id="MobiDB-lite"/>
    </source>
</evidence>
<reference evidence="2" key="1">
    <citation type="submission" date="2020-03" db="EMBL/GenBank/DDBJ databases">
        <authorList>
            <person name="Weist P."/>
        </authorList>
    </citation>
    <scope>NUCLEOTIDE SEQUENCE</scope>
</reference>
<sequence length="206" mass="22474">MRTDTPPVHRRVPCTQTRPLHTDTPPAHRHAPCRLNIEVHSASNLFQETGGSVELLVLPADAGITCSVRLKEAHWLCGGQVTSGLMKSPDLRSSSVLLWGITMNRRELRTSLISLTSTCWVLSVFTHVLKQRLTPVREVQSLAQGHSGRQMEVRPVVLGHGSGSQMWVRGNEDRQSHSSSSEDPDSHVSSVVSDSKPPGVQATLAA</sequence>
<keyword evidence="3" id="KW-1185">Reference proteome</keyword>
<dbReference type="EMBL" id="CADEAL010000938">
    <property type="protein sequence ID" value="CAB1427053.1"/>
    <property type="molecule type" value="Genomic_DNA"/>
</dbReference>
<feature type="region of interest" description="Disordered" evidence="1">
    <location>
        <begin position="161"/>
        <end position="206"/>
    </location>
</feature>
<gene>
    <name evidence="2" type="ORF">PLEPLA_LOCUS14991</name>
</gene>
<evidence type="ECO:0000313" key="2">
    <source>
        <dbReference type="EMBL" id="CAB1427053.1"/>
    </source>
</evidence>
<accession>A0A9N7YIN9</accession>
<feature type="region of interest" description="Disordered" evidence="1">
    <location>
        <begin position="1"/>
        <end position="27"/>
    </location>
</feature>
<name>A0A9N7YIN9_PLEPL</name>
<comment type="caution">
    <text evidence="2">The sequence shown here is derived from an EMBL/GenBank/DDBJ whole genome shotgun (WGS) entry which is preliminary data.</text>
</comment>
<proteinExistence type="predicted"/>
<dbReference type="AlphaFoldDB" id="A0A9N7YIN9"/>
<evidence type="ECO:0000313" key="3">
    <source>
        <dbReference type="Proteomes" id="UP001153269"/>
    </source>
</evidence>
<organism evidence="2 3">
    <name type="scientific">Pleuronectes platessa</name>
    <name type="common">European plaice</name>
    <dbReference type="NCBI Taxonomy" id="8262"/>
    <lineage>
        <taxon>Eukaryota</taxon>
        <taxon>Metazoa</taxon>
        <taxon>Chordata</taxon>
        <taxon>Craniata</taxon>
        <taxon>Vertebrata</taxon>
        <taxon>Euteleostomi</taxon>
        <taxon>Actinopterygii</taxon>
        <taxon>Neopterygii</taxon>
        <taxon>Teleostei</taxon>
        <taxon>Neoteleostei</taxon>
        <taxon>Acanthomorphata</taxon>
        <taxon>Carangaria</taxon>
        <taxon>Pleuronectiformes</taxon>
        <taxon>Pleuronectoidei</taxon>
        <taxon>Pleuronectidae</taxon>
        <taxon>Pleuronectes</taxon>
    </lineage>
</organism>
<protein>
    <submittedName>
        <fullName evidence="2">Uncharacterized protein</fullName>
    </submittedName>
</protein>
<dbReference type="Proteomes" id="UP001153269">
    <property type="component" value="Unassembled WGS sequence"/>
</dbReference>